<dbReference type="VEuPathDB" id="FungiDB:RhiirA1_448886"/>
<keyword evidence="5" id="KW-0175">Coiled coil</keyword>
<gene>
    <name evidence="7" type="ORF">RhiirA4_546491</name>
</gene>
<dbReference type="InterPro" id="IPR011009">
    <property type="entry name" value="Kinase-like_dom_sf"/>
</dbReference>
<keyword evidence="2" id="KW-0547">Nucleotide-binding</keyword>
<keyword evidence="8" id="KW-1185">Reference proteome</keyword>
<reference evidence="7 8" key="1">
    <citation type="submission" date="2015-10" db="EMBL/GenBank/DDBJ databases">
        <title>Genome analyses suggest a sexual origin of heterokaryosis in a supposedly ancient asexual fungus.</title>
        <authorList>
            <person name="Ropars J."/>
            <person name="Sedzielewska K."/>
            <person name="Noel J."/>
            <person name="Charron P."/>
            <person name="Farinelli L."/>
            <person name="Marton T."/>
            <person name="Kruger M."/>
            <person name="Pelin A."/>
            <person name="Brachmann A."/>
            <person name="Corradi N."/>
        </authorList>
    </citation>
    <scope>NUCLEOTIDE SEQUENCE [LARGE SCALE GENOMIC DNA]</scope>
    <source>
        <strain evidence="7 8">A4</strain>
    </source>
</reference>
<evidence type="ECO:0000313" key="8">
    <source>
        <dbReference type="Proteomes" id="UP000234323"/>
    </source>
</evidence>
<feature type="domain" description="Protein kinase" evidence="6">
    <location>
        <begin position="102"/>
        <end position="354"/>
    </location>
</feature>
<dbReference type="EMBL" id="LLXI01001002">
    <property type="protein sequence ID" value="PKY51326.1"/>
    <property type="molecule type" value="Genomic_DNA"/>
</dbReference>
<accession>A0A2I1GXH0</accession>
<dbReference type="AlphaFoldDB" id="A0A2I1GXH0"/>
<keyword evidence="1" id="KW-0808">Transferase</keyword>
<dbReference type="InterPro" id="IPR051681">
    <property type="entry name" value="Ser/Thr_Kinases-Pseudokinases"/>
</dbReference>
<dbReference type="Pfam" id="PF00069">
    <property type="entry name" value="Pkinase"/>
    <property type="match status" value="1"/>
</dbReference>
<keyword evidence="3 7" id="KW-0418">Kinase</keyword>
<protein>
    <submittedName>
        <fullName evidence="7">Kinase-like protein</fullName>
    </submittedName>
</protein>
<dbReference type="Gene3D" id="1.10.510.10">
    <property type="entry name" value="Transferase(Phosphotransferase) domain 1"/>
    <property type="match status" value="1"/>
</dbReference>
<proteinExistence type="predicted"/>
<evidence type="ECO:0000256" key="3">
    <source>
        <dbReference type="ARBA" id="ARBA00022777"/>
    </source>
</evidence>
<evidence type="ECO:0000256" key="2">
    <source>
        <dbReference type="ARBA" id="ARBA00022741"/>
    </source>
</evidence>
<dbReference type="SUPFAM" id="SSF56112">
    <property type="entry name" value="Protein kinase-like (PK-like)"/>
    <property type="match status" value="1"/>
</dbReference>
<dbReference type="VEuPathDB" id="FungiDB:FUN_014330"/>
<evidence type="ECO:0000259" key="6">
    <source>
        <dbReference type="PROSITE" id="PS50011"/>
    </source>
</evidence>
<dbReference type="PANTHER" id="PTHR44329:SF288">
    <property type="entry name" value="MITOGEN-ACTIVATED PROTEIN KINASE KINASE KINASE 20"/>
    <property type="match status" value="1"/>
</dbReference>
<dbReference type="InterPro" id="IPR000719">
    <property type="entry name" value="Prot_kinase_dom"/>
</dbReference>
<keyword evidence="4" id="KW-0067">ATP-binding</keyword>
<dbReference type="PANTHER" id="PTHR44329">
    <property type="entry name" value="SERINE/THREONINE-PROTEIN KINASE TNNI3K-RELATED"/>
    <property type="match status" value="1"/>
</dbReference>
<dbReference type="PROSITE" id="PS50011">
    <property type="entry name" value="PROTEIN_KINASE_DOM"/>
    <property type="match status" value="1"/>
</dbReference>
<feature type="coiled-coil region" evidence="5">
    <location>
        <begin position="35"/>
        <end position="107"/>
    </location>
</feature>
<evidence type="ECO:0000256" key="5">
    <source>
        <dbReference type="SAM" id="Coils"/>
    </source>
</evidence>
<dbReference type="Proteomes" id="UP000234323">
    <property type="component" value="Unassembled WGS sequence"/>
</dbReference>
<organism evidence="7 8">
    <name type="scientific">Rhizophagus irregularis</name>
    <dbReference type="NCBI Taxonomy" id="588596"/>
    <lineage>
        <taxon>Eukaryota</taxon>
        <taxon>Fungi</taxon>
        <taxon>Fungi incertae sedis</taxon>
        <taxon>Mucoromycota</taxon>
        <taxon>Glomeromycotina</taxon>
        <taxon>Glomeromycetes</taxon>
        <taxon>Glomerales</taxon>
        <taxon>Glomeraceae</taxon>
        <taxon>Rhizophagus</taxon>
    </lineage>
</organism>
<dbReference type="VEuPathDB" id="FungiDB:RhiirFUN_016699"/>
<name>A0A2I1GXH0_9GLOM</name>
<evidence type="ECO:0000256" key="1">
    <source>
        <dbReference type="ARBA" id="ARBA00022679"/>
    </source>
</evidence>
<sequence length="394" mass="46019">MFAFFIFTVYTVTTLSLYIKMSLPSEIARKIYAYVKSIEVKKEEIHEEKMAIEEDEKHLETMKKAVNELRLKINRQKERIHVVSEEIKGIENNISGQLQSLKEIKEEHEKGMVSPKYRYVEQENAATVYERNTTAKYAIKKFKETSKEGDIINEILYYERIVYILFILDEKKYSLVLEYADGGTLRDHIRNNFIVWKNQLRFAKEITSAILWLHDDEGIIHGDLHPNNILIHQNTIKLADFGRSSEKGSDCYNTEEVWGVMPYVDPKVFDRKTPSKINEKSDIYNLGFLFWELTSHTPPFDGLDDDEQIICKILSGGREVPVPDTNVKFIELYQKCWEYEPDERPNISQVNSELNSIDSENNNASTVPYSKESVESKKVKFVYSCQIDLNEFCL</sequence>
<comment type="caution">
    <text evidence="7">The sequence shown here is derived from an EMBL/GenBank/DDBJ whole genome shotgun (WGS) entry which is preliminary data.</text>
</comment>
<evidence type="ECO:0000256" key="4">
    <source>
        <dbReference type="ARBA" id="ARBA00022840"/>
    </source>
</evidence>
<dbReference type="GO" id="GO:0004674">
    <property type="term" value="F:protein serine/threonine kinase activity"/>
    <property type="evidence" value="ECO:0007669"/>
    <property type="project" value="TreeGrafter"/>
</dbReference>
<evidence type="ECO:0000313" key="7">
    <source>
        <dbReference type="EMBL" id="PKY51326.1"/>
    </source>
</evidence>
<dbReference type="GO" id="GO:0005524">
    <property type="term" value="F:ATP binding"/>
    <property type="evidence" value="ECO:0007669"/>
    <property type="project" value="UniProtKB-KW"/>
</dbReference>